<organism evidence="1 2">
    <name type="scientific">Carya illinoinensis</name>
    <name type="common">Pecan</name>
    <dbReference type="NCBI Taxonomy" id="32201"/>
    <lineage>
        <taxon>Eukaryota</taxon>
        <taxon>Viridiplantae</taxon>
        <taxon>Streptophyta</taxon>
        <taxon>Embryophyta</taxon>
        <taxon>Tracheophyta</taxon>
        <taxon>Spermatophyta</taxon>
        <taxon>Magnoliopsida</taxon>
        <taxon>eudicotyledons</taxon>
        <taxon>Gunneridae</taxon>
        <taxon>Pentapetalae</taxon>
        <taxon>rosids</taxon>
        <taxon>fabids</taxon>
        <taxon>Fagales</taxon>
        <taxon>Juglandaceae</taxon>
        <taxon>Carya</taxon>
    </lineage>
</organism>
<dbReference type="EMBL" id="CM031823">
    <property type="protein sequence ID" value="KAG6626496.1"/>
    <property type="molecule type" value="Genomic_DNA"/>
</dbReference>
<name>A0A8T1N4F6_CARIL</name>
<dbReference type="Proteomes" id="UP000811609">
    <property type="component" value="Chromosome 15"/>
</dbReference>
<dbReference type="AlphaFoldDB" id="A0A8T1N4F6"/>
<keyword evidence="2" id="KW-1185">Reference proteome</keyword>
<reference evidence="1" key="1">
    <citation type="submission" date="2020-12" db="EMBL/GenBank/DDBJ databases">
        <title>WGS assembly of Carya illinoinensis cv. Pawnee.</title>
        <authorList>
            <person name="Platts A."/>
            <person name="Shu S."/>
            <person name="Wright S."/>
            <person name="Barry K."/>
            <person name="Edger P."/>
            <person name="Pires J.C."/>
            <person name="Schmutz J."/>
        </authorList>
    </citation>
    <scope>NUCLEOTIDE SEQUENCE</scope>
    <source>
        <tissue evidence="1">Leaf</tissue>
    </source>
</reference>
<sequence length="76" mass="8898">MDSRNVPQLIRYKERVRSAYLMIPAKKMREVGSHRLFFGSVWRRTYNVKPTWFIKETRCLSQSSFSSTAVMVSGPP</sequence>
<evidence type="ECO:0000313" key="2">
    <source>
        <dbReference type="Proteomes" id="UP000811609"/>
    </source>
</evidence>
<protein>
    <submittedName>
        <fullName evidence="1">Uncharacterized protein</fullName>
    </submittedName>
</protein>
<accession>A0A8T1N4F6</accession>
<comment type="caution">
    <text evidence="1">The sequence shown here is derived from an EMBL/GenBank/DDBJ whole genome shotgun (WGS) entry which is preliminary data.</text>
</comment>
<gene>
    <name evidence="1" type="ORF">CIPAW_15G052900</name>
</gene>
<evidence type="ECO:0000313" key="1">
    <source>
        <dbReference type="EMBL" id="KAG6626496.1"/>
    </source>
</evidence>
<proteinExistence type="predicted"/>